<dbReference type="Proteomes" id="UP001187192">
    <property type="component" value="Unassembled WGS sequence"/>
</dbReference>
<dbReference type="InterPro" id="IPR010746">
    <property type="entry name" value="CYMV_Orf1"/>
</dbReference>
<organism evidence="1 2">
    <name type="scientific">Ficus carica</name>
    <name type="common">Common fig</name>
    <dbReference type="NCBI Taxonomy" id="3494"/>
    <lineage>
        <taxon>Eukaryota</taxon>
        <taxon>Viridiplantae</taxon>
        <taxon>Streptophyta</taxon>
        <taxon>Embryophyta</taxon>
        <taxon>Tracheophyta</taxon>
        <taxon>Spermatophyta</taxon>
        <taxon>Magnoliopsida</taxon>
        <taxon>eudicotyledons</taxon>
        <taxon>Gunneridae</taxon>
        <taxon>Pentapetalae</taxon>
        <taxon>rosids</taxon>
        <taxon>fabids</taxon>
        <taxon>Rosales</taxon>
        <taxon>Moraceae</taxon>
        <taxon>Ficeae</taxon>
        <taxon>Ficus</taxon>
    </lineage>
</organism>
<name>A0AA88EL09_FICCA</name>
<protein>
    <submittedName>
        <fullName evidence="1">Uncharacterized protein</fullName>
    </submittedName>
</protein>
<reference evidence="1" key="1">
    <citation type="submission" date="2023-07" db="EMBL/GenBank/DDBJ databases">
        <title>draft genome sequence of fig (Ficus carica).</title>
        <authorList>
            <person name="Takahashi T."/>
            <person name="Nishimura K."/>
        </authorList>
    </citation>
    <scope>NUCLEOTIDE SEQUENCE</scope>
</reference>
<evidence type="ECO:0000313" key="1">
    <source>
        <dbReference type="EMBL" id="GMN71804.1"/>
    </source>
</evidence>
<keyword evidence="2" id="KW-1185">Reference proteome</keyword>
<gene>
    <name evidence="1" type="ORF">TIFTF001_055576</name>
</gene>
<accession>A0AA88EL09</accession>
<feature type="non-terminal residue" evidence="1">
    <location>
        <position position="1"/>
    </location>
</feature>
<proteinExistence type="predicted"/>
<evidence type="ECO:0000313" key="2">
    <source>
        <dbReference type="Proteomes" id="UP001187192"/>
    </source>
</evidence>
<dbReference type="EMBL" id="BTGU01017900">
    <property type="protein sequence ID" value="GMN71804.1"/>
    <property type="molecule type" value="Genomic_DNA"/>
</dbReference>
<comment type="caution">
    <text evidence="1">The sequence shown here is derived from an EMBL/GenBank/DDBJ whole genome shotgun (WGS) entry which is preliminary data.</text>
</comment>
<dbReference type="AlphaFoldDB" id="A0AA88EL09"/>
<dbReference type="Pfam" id="PF07028">
    <property type="entry name" value="DUF1319"/>
    <property type="match status" value="1"/>
</dbReference>
<sequence>KPRSTAILERLEKLESKLGSLEIGLKELTAEVTQNRPLTSQEVKTLVQEIAKQPKLVEEEALRISEELENYSLIIT</sequence>